<dbReference type="PANTHER" id="PTHR28208:SF1">
    <property type="entry name" value="FILAMENT ORGANIZATION PROTEIN APP1-LIKE, PUTATIVE (AFU_ORTHOLOGUE AFUA_1G06650)-RELATED"/>
    <property type="match status" value="1"/>
</dbReference>
<comment type="caution">
    <text evidence="2">The sequence shown here is derived from an EMBL/GenBank/DDBJ whole genome shotgun (WGS) entry which is preliminary data.</text>
</comment>
<evidence type="ECO:0000313" key="3">
    <source>
        <dbReference type="Proteomes" id="UP001194746"/>
    </source>
</evidence>
<evidence type="ECO:0000313" key="2">
    <source>
        <dbReference type="EMBL" id="KAF9892743.1"/>
    </source>
</evidence>
<keyword evidence="3" id="KW-1185">Reference proteome</keyword>
<name>A0AAD4CVV2_ASPNN</name>
<gene>
    <name evidence="2" type="ORF">FE257_001145</name>
</gene>
<feature type="domain" description="Phosphatidate phosphatase APP1 catalytic" evidence="1">
    <location>
        <begin position="204"/>
        <end position="356"/>
    </location>
</feature>
<dbReference type="GO" id="GO:0008195">
    <property type="term" value="F:phosphatidate phosphatase activity"/>
    <property type="evidence" value="ECO:0007669"/>
    <property type="project" value="InterPro"/>
</dbReference>
<organism evidence="2 3">
    <name type="scientific">Aspergillus nanangensis</name>
    <dbReference type="NCBI Taxonomy" id="2582783"/>
    <lineage>
        <taxon>Eukaryota</taxon>
        <taxon>Fungi</taxon>
        <taxon>Dikarya</taxon>
        <taxon>Ascomycota</taxon>
        <taxon>Pezizomycotina</taxon>
        <taxon>Eurotiomycetes</taxon>
        <taxon>Eurotiomycetidae</taxon>
        <taxon>Eurotiales</taxon>
        <taxon>Aspergillaceae</taxon>
        <taxon>Aspergillus</taxon>
        <taxon>Aspergillus subgen. Circumdati</taxon>
    </lineage>
</organism>
<dbReference type="AlphaFoldDB" id="A0AAD4CVV2"/>
<dbReference type="Pfam" id="PF09949">
    <property type="entry name" value="APP1_cat"/>
    <property type="match status" value="1"/>
</dbReference>
<dbReference type="InterPro" id="IPR052935">
    <property type="entry name" value="Mg2+_PAP"/>
</dbReference>
<sequence>MRTTSSVRAKASPAIQKLQRLGGRPFKRDSIMRQFTSFLWKHRPLQAADDHQHTVWLFDNTAFQRTPSRSHSGHTHSWYAEVVAVVFEKDSRHDMSALVAMIADLIGLDGEYGTERDIRHRIAERLQPFLWQTVPGQLMMLELPLPNHTTLIHQLGPTDHHGLSNQVINTGSRHITDGTTVHSYLRDWSKDVSMETVFAGPHGWLVLSDIDDTIKYTKTSESTGILRTTFVDEPRPIAGMPLLYGRIQQALQQPVWFYLSASPYNLYPFLRRFIHSHFTPGTLLLRESSWFDVSELVKSFTVNTMEYKVERIKKIRHWFPHRRVLCIGDSTQKDPEAYAEIYKRHPDWIQAIWIRKVTDVPYMEARNAPERFENAFKDVPRRVWRVFEQPHEMDQQVDHIAAY</sequence>
<dbReference type="GO" id="GO:0030479">
    <property type="term" value="C:actin cortical patch"/>
    <property type="evidence" value="ECO:0007669"/>
    <property type="project" value="TreeGrafter"/>
</dbReference>
<reference evidence="2" key="2">
    <citation type="submission" date="2020-02" db="EMBL/GenBank/DDBJ databases">
        <authorList>
            <person name="Gilchrist C.L.M."/>
            <person name="Chooi Y.-H."/>
        </authorList>
    </citation>
    <scope>NUCLEOTIDE SEQUENCE</scope>
    <source>
        <strain evidence="2">MST-FP2251</strain>
    </source>
</reference>
<reference evidence="2" key="1">
    <citation type="journal article" date="2019" name="Beilstein J. Org. Chem.">
        <title>Nanangenines: drimane sesquiterpenoids as the dominant metabolite cohort of a novel Australian fungus, Aspergillus nanangensis.</title>
        <authorList>
            <person name="Lacey H.J."/>
            <person name="Gilchrist C.L.M."/>
            <person name="Crombie A."/>
            <person name="Kalaitzis J.A."/>
            <person name="Vuong D."/>
            <person name="Rutledge P.J."/>
            <person name="Turner P."/>
            <person name="Pitt J.I."/>
            <person name="Lacey E."/>
            <person name="Chooi Y.H."/>
            <person name="Piggott A.M."/>
        </authorList>
    </citation>
    <scope>NUCLEOTIDE SEQUENCE</scope>
    <source>
        <strain evidence="2">MST-FP2251</strain>
    </source>
</reference>
<evidence type="ECO:0000259" key="1">
    <source>
        <dbReference type="Pfam" id="PF09949"/>
    </source>
</evidence>
<proteinExistence type="predicted"/>
<protein>
    <recommendedName>
        <fullName evidence="1">Phosphatidate phosphatase APP1 catalytic domain-containing protein</fullName>
    </recommendedName>
</protein>
<dbReference type="InterPro" id="IPR019236">
    <property type="entry name" value="APP1_cat"/>
</dbReference>
<accession>A0AAD4CVV2</accession>
<dbReference type="PANTHER" id="PTHR28208">
    <property type="entry name" value="PHOSPHATIDATE PHOSPHATASE APP1"/>
    <property type="match status" value="1"/>
</dbReference>
<dbReference type="Proteomes" id="UP001194746">
    <property type="component" value="Unassembled WGS sequence"/>
</dbReference>
<dbReference type="EMBL" id="VCAU01000011">
    <property type="protein sequence ID" value="KAF9892743.1"/>
    <property type="molecule type" value="Genomic_DNA"/>
</dbReference>